<dbReference type="Proteomes" id="UP000092154">
    <property type="component" value="Unassembled WGS sequence"/>
</dbReference>
<sequence>MDATDLSANRHSANVHAAIKYTDIYFKDGNIVLLAGMSYFLVHQGLLSRHSEVLDQLIRTMDNSLVLEGRPVLTLPDPSPDITHFLKAIYDGISFLTHDSQGFPTLSSVLRMLTKYKVHHLRNDILRALSVSWPTTLAQWDARETSVTAKAGTYTPLDALPHPIQIIRLAREIDYPPLLPSAMYDLSRITPRQVALGVESPITDRCTGLTYTDLLTVLKGRERASRFLSTFILNELEGRQPSRSCLHRKDTCRIAFEAIMFELLRDIGGIISNLTSDPLYAMSEAEKMHICDDPLGSETPSMKPCEPCRREFAMTVDAARVQFWGKLPEWFDIEVSTWG</sequence>
<accession>A0A1B7NGX1</accession>
<evidence type="ECO:0000313" key="2">
    <source>
        <dbReference type="Proteomes" id="UP000092154"/>
    </source>
</evidence>
<proteinExistence type="predicted"/>
<keyword evidence="2" id="KW-1185">Reference proteome</keyword>
<dbReference type="InParanoid" id="A0A1B7NGX1"/>
<protein>
    <recommendedName>
        <fullName evidence="3">BTB domain-containing protein</fullName>
    </recommendedName>
</protein>
<dbReference type="EMBL" id="KV448128">
    <property type="protein sequence ID" value="OAX44146.1"/>
    <property type="molecule type" value="Genomic_DNA"/>
</dbReference>
<dbReference type="OrthoDB" id="2879636at2759"/>
<gene>
    <name evidence="1" type="ORF">K503DRAFT_861722</name>
</gene>
<organism evidence="1 2">
    <name type="scientific">Rhizopogon vinicolor AM-OR11-026</name>
    <dbReference type="NCBI Taxonomy" id="1314800"/>
    <lineage>
        <taxon>Eukaryota</taxon>
        <taxon>Fungi</taxon>
        <taxon>Dikarya</taxon>
        <taxon>Basidiomycota</taxon>
        <taxon>Agaricomycotina</taxon>
        <taxon>Agaricomycetes</taxon>
        <taxon>Agaricomycetidae</taxon>
        <taxon>Boletales</taxon>
        <taxon>Suillineae</taxon>
        <taxon>Rhizopogonaceae</taxon>
        <taxon>Rhizopogon</taxon>
    </lineage>
</organism>
<name>A0A1B7NGX1_9AGAM</name>
<evidence type="ECO:0008006" key="3">
    <source>
        <dbReference type="Google" id="ProtNLM"/>
    </source>
</evidence>
<evidence type="ECO:0000313" key="1">
    <source>
        <dbReference type="EMBL" id="OAX44146.1"/>
    </source>
</evidence>
<dbReference type="STRING" id="1314800.A0A1B7NGX1"/>
<dbReference type="AlphaFoldDB" id="A0A1B7NGX1"/>
<reference evidence="1 2" key="1">
    <citation type="submission" date="2016-06" db="EMBL/GenBank/DDBJ databases">
        <title>Comparative genomics of the ectomycorrhizal sister species Rhizopogon vinicolor and Rhizopogon vesiculosus (Basidiomycota: Boletales) reveals a divergence of the mating type B locus.</title>
        <authorList>
            <consortium name="DOE Joint Genome Institute"/>
            <person name="Mujic A.B."/>
            <person name="Kuo A."/>
            <person name="Tritt A."/>
            <person name="Lipzen A."/>
            <person name="Chen C."/>
            <person name="Johnson J."/>
            <person name="Sharma A."/>
            <person name="Barry K."/>
            <person name="Grigoriev I.V."/>
            <person name="Spatafora J.W."/>
        </authorList>
    </citation>
    <scope>NUCLEOTIDE SEQUENCE [LARGE SCALE GENOMIC DNA]</scope>
    <source>
        <strain evidence="1 2">AM-OR11-026</strain>
    </source>
</reference>